<comment type="caution">
    <text evidence="3">The sequence shown here is derived from an EMBL/GenBank/DDBJ whole genome shotgun (WGS) entry which is preliminary data.</text>
</comment>
<gene>
    <name evidence="3" type="ORF">E6C55_01960</name>
</gene>
<dbReference type="RefSeq" id="WP_136368098.1">
    <property type="nucleotide sequence ID" value="NZ_SSOB01000002.1"/>
</dbReference>
<organism evidence="3 4">
    <name type="scientific">Cohnella fermenti</name>
    <dbReference type="NCBI Taxonomy" id="2565925"/>
    <lineage>
        <taxon>Bacteria</taxon>
        <taxon>Bacillati</taxon>
        <taxon>Bacillota</taxon>
        <taxon>Bacilli</taxon>
        <taxon>Bacillales</taxon>
        <taxon>Paenibacillaceae</taxon>
        <taxon>Cohnella</taxon>
    </lineage>
</organism>
<dbReference type="EMBL" id="SSOB01000002">
    <property type="protein sequence ID" value="THF84096.1"/>
    <property type="molecule type" value="Genomic_DNA"/>
</dbReference>
<feature type="transmembrane region" description="Helical" evidence="1">
    <location>
        <begin position="250"/>
        <end position="268"/>
    </location>
</feature>
<proteinExistence type="predicted"/>
<sequence>MMKKIYVGIAALILLFASSASAASSDWSLLGGGKVNGEWGAMNVQDVAAGIQLQGNGAYDSAEGSAVGLVLNAAVDADSFEAELQVDKIAGLGSEGADHWFNVNLLDKPSFFSLDHPDKAQGVVVLMRPYDAKQIDVETYLLSPGSGFMGLGATRVDWDGKLRISFSASGEQLTVNGTAIEADLSKLPDGLFADGKAYFSTGASSQGDAEYGYTLLSVNGAQASLEAGLSSATRATGAPASNPKTGDAGLGIYAAIAAASLLALVLASRRAVGKAGQKA</sequence>
<keyword evidence="1" id="KW-0472">Membrane</keyword>
<keyword evidence="2" id="KW-0732">Signal</keyword>
<name>A0A4S4C9Q3_9BACL</name>
<protein>
    <submittedName>
        <fullName evidence="3">Uncharacterized protein</fullName>
    </submittedName>
</protein>
<dbReference type="AlphaFoldDB" id="A0A4S4C9Q3"/>
<dbReference type="Proteomes" id="UP000310636">
    <property type="component" value="Unassembled WGS sequence"/>
</dbReference>
<keyword evidence="1" id="KW-0812">Transmembrane</keyword>
<feature type="chain" id="PRO_5020869384" evidence="2">
    <location>
        <begin position="23"/>
        <end position="279"/>
    </location>
</feature>
<keyword evidence="1" id="KW-1133">Transmembrane helix</keyword>
<accession>A0A4S4C9Q3</accession>
<evidence type="ECO:0000256" key="1">
    <source>
        <dbReference type="SAM" id="Phobius"/>
    </source>
</evidence>
<evidence type="ECO:0000313" key="4">
    <source>
        <dbReference type="Proteomes" id="UP000310636"/>
    </source>
</evidence>
<evidence type="ECO:0000313" key="3">
    <source>
        <dbReference type="EMBL" id="THF84096.1"/>
    </source>
</evidence>
<reference evidence="3 4" key="1">
    <citation type="submission" date="2019-04" db="EMBL/GenBank/DDBJ databases">
        <title>Cohnella sp. nov. isolated from preserved vegetables.</title>
        <authorList>
            <person name="Lin S.-Y."/>
            <person name="Hung M.-H."/>
            <person name="Young C.-C."/>
        </authorList>
    </citation>
    <scope>NUCLEOTIDE SEQUENCE [LARGE SCALE GENOMIC DNA]</scope>
    <source>
        <strain evidence="3 4">CC-MHH1044</strain>
    </source>
</reference>
<feature type="signal peptide" evidence="2">
    <location>
        <begin position="1"/>
        <end position="22"/>
    </location>
</feature>
<keyword evidence="4" id="KW-1185">Reference proteome</keyword>
<evidence type="ECO:0000256" key="2">
    <source>
        <dbReference type="SAM" id="SignalP"/>
    </source>
</evidence>